<dbReference type="Proteomes" id="UP000223363">
    <property type="component" value="Segment"/>
</dbReference>
<protein>
    <recommendedName>
        <fullName evidence="3">Tailspike protein</fullName>
    </recommendedName>
</protein>
<evidence type="ECO:0000313" key="1">
    <source>
        <dbReference type="EMBL" id="ATA65461.1"/>
    </source>
</evidence>
<dbReference type="EMBL" id="MF285618">
    <property type="protein sequence ID" value="ATA65461.1"/>
    <property type="molecule type" value="Genomic_DNA"/>
</dbReference>
<name>A0A289YVI3_9CAUD</name>
<proteinExistence type="predicted"/>
<accession>A0A289YVI3</accession>
<reference evidence="2" key="1">
    <citation type="submission" date="2017-06" db="EMBL/GenBank/DDBJ databases">
        <authorList>
            <person name="Zhao X."/>
        </authorList>
    </citation>
    <scope>NUCLEOTIDE SEQUENCE [LARGE SCALE GENOMIC DNA]</scope>
</reference>
<evidence type="ECO:0008006" key="3">
    <source>
        <dbReference type="Google" id="ProtNLM"/>
    </source>
</evidence>
<organism evidence="1 2">
    <name type="scientific">Serratia phage vB_SmaM_ 2050HW</name>
    <dbReference type="NCBI Taxonomy" id="2024252"/>
    <lineage>
        <taxon>Viruses</taxon>
        <taxon>Duplodnaviria</taxon>
        <taxon>Heunggongvirae</taxon>
        <taxon>Uroviricota</taxon>
        <taxon>Caudoviricetes</taxon>
        <taxon>Chimalliviridae</taxon>
        <taxon>Moabitevirus</taxon>
        <taxon>Moabitevirus mv2050HW</taxon>
    </lineage>
</organism>
<keyword evidence="2" id="KW-1185">Reference proteome</keyword>
<sequence>MAITGIGAENTRTYPVENVTALRAVVPQADGQLFEMVGAPIDNGTGRNQKGGVFRYYADLNIADYPDDGGYFIKPGAGTGVLIRQHEPNEFFVDWWITSPDTDFAFAMTRLQACLVKLNLDYPVLVRATGPTYKLASTLNIDVTYADYNFEDCKFIWTTNPAVAVQFSASKDVGPKRVIVSPRTYFRGGIFAGAGGVAKGTNVGFDCSFARGNIAGVNFENVTITGFDRTVSYGSNAYMYSWTGCRFGGGVAIHTKANASNFGENMNYHNCVFGDMYRFMDMDTGGGFYFHNCSFDYSGENDAAVPLFRVSGQINFNSCHFEWGNANRPNSGNSVFRLGGDSTYVVIRDGIILLNDNAATVHDYWFNFGSSGAAAAILDTYVYGARFSKAWGSRDFEMKVKTNGNGNTPNVPANITSKRTEASLLIDPTMNDVTLPDFWTVGEFDGTDPSRTRLKSPSRQVVANGDGTVTFVALAKSNEQPGMLFPVKDLEVPVINFDYKVKHTPANFNAFVTWFWTRVEGDTRGYRVVKRVQATMLGQQTLTQNPDFQPAVPTSAYTFRWPIKPRWATHMEFRINMSQFEAASDGTPNGVSIRNLYHNYFNSSM</sequence>
<gene>
    <name evidence="1" type="ORF">2050HW_00126</name>
</gene>
<evidence type="ECO:0000313" key="2">
    <source>
        <dbReference type="Proteomes" id="UP000223363"/>
    </source>
</evidence>